<dbReference type="AlphaFoldDB" id="A0A1B0AXA8"/>
<dbReference type="STRING" id="67801.A0A1B0AXA8"/>
<dbReference type="SMART" id="SM00014">
    <property type="entry name" value="acidPPc"/>
    <property type="match status" value="1"/>
</dbReference>
<keyword evidence="4 7" id="KW-1133">Transmembrane helix</keyword>
<feature type="domain" description="Phosphatidic acid phosphatase type 2/haloperoxidase" evidence="8">
    <location>
        <begin position="269"/>
        <end position="419"/>
    </location>
</feature>
<feature type="region of interest" description="Disordered" evidence="6">
    <location>
        <begin position="85"/>
        <end position="106"/>
    </location>
</feature>
<evidence type="ECO:0000256" key="4">
    <source>
        <dbReference type="ARBA" id="ARBA00022989"/>
    </source>
</evidence>
<dbReference type="GO" id="GO:0046839">
    <property type="term" value="P:phospholipid dephosphorylation"/>
    <property type="evidence" value="ECO:0007669"/>
    <property type="project" value="TreeGrafter"/>
</dbReference>
<dbReference type="InterPro" id="IPR043216">
    <property type="entry name" value="PAP-like"/>
</dbReference>
<dbReference type="Gene3D" id="1.20.144.10">
    <property type="entry name" value="Phosphatidic acid phosphatase type 2/haloperoxidase"/>
    <property type="match status" value="1"/>
</dbReference>
<protein>
    <recommendedName>
        <fullName evidence="8">Phosphatidic acid phosphatase type 2/haloperoxidase domain-containing protein</fullName>
    </recommendedName>
</protein>
<dbReference type="InterPro" id="IPR000326">
    <property type="entry name" value="PAP2/HPO"/>
</dbReference>
<comment type="subcellular location">
    <subcellularLocation>
        <location evidence="1">Membrane</location>
        <topology evidence="1">Multi-pass membrane protein</topology>
    </subcellularLocation>
</comment>
<dbReference type="CDD" id="cd03384">
    <property type="entry name" value="PAP2_wunen"/>
    <property type="match status" value="1"/>
</dbReference>
<reference evidence="9" key="2">
    <citation type="submission" date="2020-05" db="UniProtKB">
        <authorList>
            <consortium name="EnsemblMetazoa"/>
        </authorList>
    </citation>
    <scope>IDENTIFICATION</scope>
    <source>
        <strain evidence="9">IAEA</strain>
    </source>
</reference>
<evidence type="ECO:0000256" key="7">
    <source>
        <dbReference type="SAM" id="Phobius"/>
    </source>
</evidence>
<keyword evidence="3 7" id="KW-0812">Transmembrane</keyword>
<dbReference type="InterPro" id="IPR036938">
    <property type="entry name" value="PAP2/HPO_sf"/>
</dbReference>
<dbReference type="EMBL" id="JXJN01005194">
    <property type="status" value="NOT_ANNOTATED_CDS"/>
    <property type="molecule type" value="Genomic_DNA"/>
</dbReference>
<dbReference type="Proteomes" id="UP000092460">
    <property type="component" value="Unassembled WGS sequence"/>
</dbReference>
<dbReference type="VEuPathDB" id="VectorBase:GPPI011868"/>
<accession>A0A1B0AXA8</accession>
<dbReference type="GO" id="GO:0007165">
    <property type="term" value="P:signal transduction"/>
    <property type="evidence" value="ECO:0007669"/>
    <property type="project" value="TreeGrafter"/>
</dbReference>
<evidence type="ECO:0000256" key="6">
    <source>
        <dbReference type="SAM" id="MobiDB-lite"/>
    </source>
</evidence>
<keyword evidence="10" id="KW-1185">Reference proteome</keyword>
<sequence length="423" mass="47423">MNSLRSTVVFDTTPLQRLENQSSCSEPSSPTLNSELCVGGDARTVNIKTHANNNNNNGLRNTANGSIVNGNGNIIGGNTSVITTTTTASSSSSSSSSSSTSSSSSSSTATRAAKYALSNYHNNNSKIDNKLNNFVVGHTTTVTAVAVEAEKREMELYGTRKVCCRLLLDFLILGCVGLPIMGFNLWGDSYKRGFFCNDDSLMHPYHESTIPSWMLYFMCFVVPITIITIVEFFSTHLHEMHIFGNLSMNNYYLWHLEIPDWIVECYKHNGLLIFGAGICELTTDIAKYSIGRLRPHFFAVCQPLMNDGTTCDDIQNEGRYIEDFTCRGLDYTPKILKEAHLSFPSGHASFTCFTMIYIAIYLHKRLTGLRMKMFKHLLQFMFLMFAWYTSLTRVSDYKHHWTDVLAGSLIGYLYAVIVTCSMW</sequence>
<evidence type="ECO:0000313" key="9">
    <source>
        <dbReference type="EnsemblMetazoa" id="GPPI011868-PA"/>
    </source>
</evidence>
<feature type="transmembrane region" description="Helical" evidence="7">
    <location>
        <begin position="404"/>
        <end position="422"/>
    </location>
</feature>
<dbReference type="Pfam" id="PF01569">
    <property type="entry name" value="PAP2"/>
    <property type="match status" value="1"/>
</dbReference>
<dbReference type="EnsemblMetazoa" id="GPPI011868-RA">
    <property type="protein sequence ID" value="GPPI011868-PA"/>
    <property type="gene ID" value="GPPI011868"/>
</dbReference>
<dbReference type="GO" id="GO:0005886">
    <property type="term" value="C:plasma membrane"/>
    <property type="evidence" value="ECO:0007669"/>
    <property type="project" value="TreeGrafter"/>
</dbReference>
<dbReference type="PANTHER" id="PTHR10165:SF197">
    <property type="entry name" value="FI04477P-RELATED"/>
    <property type="match status" value="1"/>
</dbReference>
<name>A0A1B0AXA8_9MUSC</name>
<dbReference type="EMBL" id="JXJN01005193">
    <property type="status" value="NOT_ANNOTATED_CDS"/>
    <property type="molecule type" value="Genomic_DNA"/>
</dbReference>
<dbReference type="SUPFAM" id="SSF48317">
    <property type="entry name" value="Acid phosphatase/Vanadium-dependent haloperoxidase"/>
    <property type="match status" value="1"/>
</dbReference>
<evidence type="ECO:0000256" key="1">
    <source>
        <dbReference type="ARBA" id="ARBA00004141"/>
    </source>
</evidence>
<evidence type="ECO:0000256" key="3">
    <source>
        <dbReference type="ARBA" id="ARBA00022692"/>
    </source>
</evidence>
<dbReference type="GO" id="GO:0008195">
    <property type="term" value="F:phosphatidate phosphatase activity"/>
    <property type="evidence" value="ECO:0007669"/>
    <property type="project" value="TreeGrafter"/>
</dbReference>
<evidence type="ECO:0000259" key="8">
    <source>
        <dbReference type="SMART" id="SM00014"/>
    </source>
</evidence>
<proteinExistence type="inferred from homology"/>
<dbReference type="GO" id="GO:0006644">
    <property type="term" value="P:phospholipid metabolic process"/>
    <property type="evidence" value="ECO:0007669"/>
    <property type="project" value="InterPro"/>
</dbReference>
<evidence type="ECO:0000256" key="2">
    <source>
        <dbReference type="ARBA" id="ARBA00008816"/>
    </source>
</evidence>
<evidence type="ECO:0000313" key="10">
    <source>
        <dbReference type="Proteomes" id="UP000092460"/>
    </source>
</evidence>
<evidence type="ECO:0000256" key="5">
    <source>
        <dbReference type="ARBA" id="ARBA00023136"/>
    </source>
</evidence>
<feature type="transmembrane region" description="Helical" evidence="7">
    <location>
        <begin position="373"/>
        <end position="392"/>
    </location>
</feature>
<feature type="transmembrane region" description="Helical" evidence="7">
    <location>
        <begin position="166"/>
        <end position="186"/>
    </location>
</feature>
<comment type="similarity">
    <text evidence="2">Belongs to the PA-phosphatase related phosphoesterase family.</text>
</comment>
<keyword evidence="5 7" id="KW-0472">Membrane</keyword>
<reference evidence="10" key="1">
    <citation type="submission" date="2015-01" db="EMBL/GenBank/DDBJ databases">
        <authorList>
            <person name="Aksoy S."/>
            <person name="Warren W."/>
            <person name="Wilson R.K."/>
        </authorList>
    </citation>
    <scope>NUCLEOTIDE SEQUENCE [LARGE SCALE GENOMIC DNA]</scope>
    <source>
        <strain evidence="10">IAEA</strain>
    </source>
</reference>
<dbReference type="PANTHER" id="PTHR10165">
    <property type="entry name" value="LIPID PHOSPHATE PHOSPHATASE"/>
    <property type="match status" value="1"/>
</dbReference>
<organism evidence="9 10">
    <name type="scientific">Glossina palpalis gambiensis</name>
    <dbReference type="NCBI Taxonomy" id="67801"/>
    <lineage>
        <taxon>Eukaryota</taxon>
        <taxon>Metazoa</taxon>
        <taxon>Ecdysozoa</taxon>
        <taxon>Arthropoda</taxon>
        <taxon>Hexapoda</taxon>
        <taxon>Insecta</taxon>
        <taxon>Pterygota</taxon>
        <taxon>Neoptera</taxon>
        <taxon>Endopterygota</taxon>
        <taxon>Diptera</taxon>
        <taxon>Brachycera</taxon>
        <taxon>Muscomorpha</taxon>
        <taxon>Hippoboscoidea</taxon>
        <taxon>Glossinidae</taxon>
        <taxon>Glossina</taxon>
    </lineage>
</organism>
<feature type="transmembrane region" description="Helical" evidence="7">
    <location>
        <begin position="213"/>
        <end position="233"/>
    </location>
</feature>